<dbReference type="RefSeq" id="WP_034292270.1">
    <property type="nucleotide sequence ID" value="NZ_CP091519.2"/>
</dbReference>
<accession>A0A376BMM1</accession>
<dbReference type="Proteomes" id="UP000254209">
    <property type="component" value="Unassembled WGS sequence"/>
</dbReference>
<keyword evidence="2" id="KW-1185">Reference proteome</keyword>
<evidence type="ECO:0008006" key="3">
    <source>
        <dbReference type="Google" id="ProtNLM"/>
    </source>
</evidence>
<dbReference type="STRING" id="1120980.GCA_000745955_00998"/>
<evidence type="ECO:0000313" key="1">
    <source>
        <dbReference type="EMBL" id="SSY70885.1"/>
    </source>
</evidence>
<proteinExistence type="predicted"/>
<reference evidence="1 2" key="1">
    <citation type="submission" date="2018-06" db="EMBL/GenBank/DDBJ databases">
        <authorList>
            <consortium name="Pathogen Informatics"/>
            <person name="Doyle S."/>
        </authorList>
    </citation>
    <scope>NUCLEOTIDE SEQUENCE [LARGE SCALE GENOMIC DNA]</scope>
    <source>
        <strain evidence="1 2">NCTC10283</strain>
    </source>
</reference>
<evidence type="ECO:0000313" key="2">
    <source>
        <dbReference type="Proteomes" id="UP000254209"/>
    </source>
</evidence>
<gene>
    <name evidence="1" type="ORF">NCTC10283_01000</name>
</gene>
<dbReference type="EMBL" id="UFSO01000002">
    <property type="protein sequence ID" value="SSY70885.1"/>
    <property type="molecule type" value="Genomic_DNA"/>
</dbReference>
<organism evidence="1 2">
    <name type="scientific">Alysiella crassa</name>
    <dbReference type="NCBI Taxonomy" id="153491"/>
    <lineage>
        <taxon>Bacteria</taxon>
        <taxon>Pseudomonadati</taxon>
        <taxon>Pseudomonadota</taxon>
        <taxon>Betaproteobacteria</taxon>
        <taxon>Neisseriales</taxon>
        <taxon>Neisseriaceae</taxon>
        <taxon>Alysiella</taxon>
    </lineage>
</organism>
<name>A0A376BMM1_9NEIS</name>
<sequence>MKKLIPLLFILAACSTAPKPNPQPLSDSHHYLIEQAERETSGRTRAVLAQARQMTLVHGEIIKGGCWDYLDTAWTRAGVPRNARKIVFADKIGGNYAPSDQLRAGDWIYHVNHSYHGVEHSGMFIGWVDKSRHLGLTLSYAGEKRKEPARYKVYDLSSVYQIMRAE</sequence>
<dbReference type="OrthoDB" id="8611882at2"/>
<protein>
    <recommendedName>
        <fullName evidence="3">NlpC/P60 domain-containing protein</fullName>
    </recommendedName>
</protein>
<dbReference type="AlphaFoldDB" id="A0A376BMM1"/>